<dbReference type="AlphaFoldDB" id="A0A0P0RFQ4"/>
<dbReference type="PROSITE" id="PS00704">
    <property type="entry name" value="PROK_CO2_ANHYDRASE_1"/>
    <property type="match status" value="1"/>
</dbReference>
<dbReference type="GO" id="GO:0008270">
    <property type="term" value="F:zinc ion binding"/>
    <property type="evidence" value="ECO:0007669"/>
    <property type="project" value="UniProtKB-UniRule"/>
</dbReference>
<feature type="binding site" evidence="7">
    <location>
        <position position="42"/>
    </location>
    <ligand>
        <name>Zn(2+)</name>
        <dbReference type="ChEBI" id="CHEBI:29105"/>
    </ligand>
</feature>
<dbReference type="PANTHER" id="PTHR11002:SF76">
    <property type="entry name" value="CARBONIC ANHYDRASE"/>
    <property type="match status" value="1"/>
</dbReference>
<name>A0A0P0RFQ4_9BURK</name>
<dbReference type="CDD" id="cd00883">
    <property type="entry name" value="beta_CA_cladeA"/>
    <property type="match status" value="1"/>
</dbReference>
<evidence type="ECO:0000256" key="3">
    <source>
        <dbReference type="ARBA" id="ARBA00022723"/>
    </source>
</evidence>
<comment type="catalytic activity">
    <reaction evidence="6 8">
        <text>hydrogencarbonate + H(+) = CO2 + H2O</text>
        <dbReference type="Rhea" id="RHEA:10748"/>
        <dbReference type="ChEBI" id="CHEBI:15377"/>
        <dbReference type="ChEBI" id="CHEBI:15378"/>
        <dbReference type="ChEBI" id="CHEBI:16526"/>
        <dbReference type="ChEBI" id="CHEBI:17544"/>
        <dbReference type="EC" id="4.2.1.1"/>
    </reaction>
</comment>
<dbReference type="EMBL" id="CP012747">
    <property type="protein sequence ID" value="ALL67251.1"/>
    <property type="molecule type" value="Genomic_DNA"/>
</dbReference>
<keyword evidence="3 7" id="KW-0479">Metal-binding</keyword>
<organism evidence="9">
    <name type="scientific">Paraburkholderia caribensis MBA4</name>
    <dbReference type="NCBI Taxonomy" id="1323664"/>
    <lineage>
        <taxon>Bacteria</taxon>
        <taxon>Pseudomonadati</taxon>
        <taxon>Pseudomonadota</taxon>
        <taxon>Betaproteobacteria</taxon>
        <taxon>Burkholderiales</taxon>
        <taxon>Burkholderiaceae</taxon>
        <taxon>Paraburkholderia</taxon>
    </lineage>
</organism>
<comment type="cofactor">
    <cofactor evidence="7">
        <name>Zn(2+)</name>
        <dbReference type="ChEBI" id="CHEBI:29105"/>
    </cofactor>
    <text evidence="7">Binds 1 zinc ion per subunit.</text>
</comment>
<comment type="function">
    <text evidence="8">Reversible hydration of carbon dioxide.</text>
</comment>
<dbReference type="GO" id="GO:0034599">
    <property type="term" value="P:cellular response to oxidative stress"/>
    <property type="evidence" value="ECO:0007669"/>
    <property type="project" value="TreeGrafter"/>
</dbReference>
<dbReference type="SUPFAM" id="SSF53056">
    <property type="entry name" value="beta-carbonic anhydrase, cab"/>
    <property type="match status" value="1"/>
</dbReference>
<feature type="binding site" evidence="7">
    <location>
        <position position="101"/>
    </location>
    <ligand>
        <name>Zn(2+)</name>
        <dbReference type="ChEBI" id="CHEBI:29105"/>
    </ligand>
</feature>
<evidence type="ECO:0000256" key="4">
    <source>
        <dbReference type="ARBA" id="ARBA00022833"/>
    </source>
</evidence>
<keyword evidence="4 7" id="KW-0862">Zinc</keyword>
<dbReference type="GO" id="GO:0015976">
    <property type="term" value="P:carbon utilization"/>
    <property type="evidence" value="ECO:0007669"/>
    <property type="project" value="InterPro"/>
</dbReference>
<proteinExistence type="inferred from homology"/>
<sequence>MNHPKRLLLSNLAWSQEVSAREPEFFTELARGQQPRFLWIGCSDSRVPAERVTNAQPGELFVHRNIANLYTSDDGNTSSVIEYAVHALKVEHVIICGHHHCGGVRAALSPPSDALPIVNRRIAGLRELAERHRDELHAIADFDERVDRFAELNVIEQVRLLRESPIVRRAPRPPQVHGWIFGLRAGLITQLTDMDEAREIAEAHAEAHAEASPSVAVRDAA</sequence>
<dbReference type="Proteomes" id="UP000019146">
    <property type="component" value="Chromosome 2"/>
</dbReference>
<dbReference type="KEGG" id="bcai:K788_0005206"/>
<feature type="binding site" evidence="7">
    <location>
        <position position="44"/>
    </location>
    <ligand>
        <name>Zn(2+)</name>
        <dbReference type="ChEBI" id="CHEBI:29105"/>
    </ligand>
</feature>
<dbReference type="EC" id="4.2.1.1" evidence="2 8"/>
<evidence type="ECO:0000256" key="8">
    <source>
        <dbReference type="RuleBase" id="RU003956"/>
    </source>
</evidence>
<evidence type="ECO:0000256" key="6">
    <source>
        <dbReference type="ARBA" id="ARBA00048348"/>
    </source>
</evidence>
<accession>A0A0P0RFQ4</accession>
<evidence type="ECO:0000256" key="5">
    <source>
        <dbReference type="ARBA" id="ARBA00023239"/>
    </source>
</evidence>
<dbReference type="Gene3D" id="3.40.1050.10">
    <property type="entry name" value="Carbonic anhydrase"/>
    <property type="match status" value="1"/>
</dbReference>
<reference evidence="9" key="2">
    <citation type="submission" date="2015-09" db="EMBL/GenBank/DDBJ databases">
        <authorList>
            <person name="Jackson K.R."/>
            <person name="Lunt B.L."/>
            <person name="Fisher J.N.B."/>
            <person name="Gardner A.V."/>
            <person name="Bailey M.E."/>
            <person name="Deus L.M."/>
            <person name="Earl A.S."/>
            <person name="Gibby P.D."/>
            <person name="Hartmann K.A."/>
            <person name="Liu J.E."/>
            <person name="Manci A.M."/>
            <person name="Nielsen D.A."/>
            <person name="Solomon M.B."/>
            <person name="Breakwell D.P."/>
            <person name="Burnett S.H."/>
            <person name="Grose J.H."/>
        </authorList>
    </citation>
    <scope>NUCLEOTIDE SEQUENCE</scope>
    <source>
        <strain evidence="9">MBA4</strain>
    </source>
</reference>
<feature type="binding site" evidence="7">
    <location>
        <position position="98"/>
    </location>
    <ligand>
        <name>Zn(2+)</name>
        <dbReference type="ChEBI" id="CHEBI:29105"/>
    </ligand>
</feature>
<keyword evidence="5 8" id="KW-0456">Lyase</keyword>
<protein>
    <recommendedName>
        <fullName evidence="2 8">Carbonic anhydrase</fullName>
        <ecNumber evidence="2 8">4.2.1.1</ecNumber>
    </recommendedName>
    <alternativeName>
        <fullName evidence="8">Carbonate dehydratase</fullName>
    </alternativeName>
</protein>
<dbReference type="GO" id="GO:0004089">
    <property type="term" value="F:carbonate dehydratase activity"/>
    <property type="evidence" value="ECO:0007669"/>
    <property type="project" value="UniProtKB-UniRule"/>
</dbReference>
<dbReference type="SMART" id="SM00947">
    <property type="entry name" value="Pro_CA"/>
    <property type="match status" value="1"/>
</dbReference>
<gene>
    <name evidence="9" type="ORF">K788_0005206</name>
</gene>
<evidence type="ECO:0000256" key="7">
    <source>
        <dbReference type="PIRSR" id="PIRSR601765-1"/>
    </source>
</evidence>
<comment type="similarity">
    <text evidence="1 8">Belongs to the beta-class carbonic anhydrase family.</text>
</comment>
<evidence type="ECO:0000256" key="1">
    <source>
        <dbReference type="ARBA" id="ARBA00006217"/>
    </source>
</evidence>
<dbReference type="Pfam" id="PF00484">
    <property type="entry name" value="Pro_CA"/>
    <property type="match status" value="1"/>
</dbReference>
<dbReference type="GO" id="GO:0071244">
    <property type="term" value="P:cellular response to carbon dioxide"/>
    <property type="evidence" value="ECO:0007669"/>
    <property type="project" value="TreeGrafter"/>
</dbReference>
<dbReference type="InterPro" id="IPR036874">
    <property type="entry name" value="Carbonic_anhydrase_sf"/>
</dbReference>
<dbReference type="InterPro" id="IPR015892">
    <property type="entry name" value="Carbonic_anhydrase_CS"/>
</dbReference>
<dbReference type="GeneID" id="69971108"/>
<reference evidence="9" key="1">
    <citation type="journal article" date="2014" name="Genome Announc.">
        <title>Draft Genome Sequence of the Haloacid-Degrading Burkholderia caribensis Strain MBA4.</title>
        <authorList>
            <person name="Pan Y."/>
            <person name="Kong K.F."/>
            <person name="Tsang J.S."/>
        </authorList>
    </citation>
    <scope>NUCLEOTIDE SEQUENCE [LARGE SCALE GENOMIC DNA]</scope>
    <source>
        <strain evidence="9">MBA4</strain>
    </source>
</reference>
<dbReference type="InterPro" id="IPR001765">
    <property type="entry name" value="Carbonic_anhydrase"/>
</dbReference>
<evidence type="ECO:0000256" key="2">
    <source>
        <dbReference type="ARBA" id="ARBA00012925"/>
    </source>
</evidence>
<dbReference type="RefSeq" id="WP_036000808.1">
    <property type="nucleotide sequence ID" value="NZ_CP012747.1"/>
</dbReference>
<dbReference type="PROSITE" id="PS00705">
    <property type="entry name" value="PROK_CO2_ANHYDRASE_2"/>
    <property type="match status" value="1"/>
</dbReference>
<dbReference type="PANTHER" id="PTHR11002">
    <property type="entry name" value="CARBONIC ANHYDRASE"/>
    <property type="match status" value="1"/>
</dbReference>
<evidence type="ECO:0000313" key="9">
    <source>
        <dbReference type="EMBL" id="ALL67251.1"/>
    </source>
</evidence>